<dbReference type="InterPro" id="IPR002347">
    <property type="entry name" value="SDR_fam"/>
</dbReference>
<dbReference type="Gene3D" id="3.20.20.70">
    <property type="entry name" value="Aldolase class I"/>
    <property type="match status" value="1"/>
</dbReference>
<dbReference type="Proteomes" id="UP000325081">
    <property type="component" value="Unassembled WGS sequence"/>
</dbReference>
<comment type="catalytic activity">
    <reaction evidence="6">
        <text>(3S)-3-hydroxy-3-methylglutaryl-CoA = acetoacetate + acetyl-CoA</text>
        <dbReference type="Rhea" id="RHEA:24404"/>
        <dbReference type="ChEBI" id="CHEBI:13705"/>
        <dbReference type="ChEBI" id="CHEBI:43074"/>
        <dbReference type="ChEBI" id="CHEBI:57288"/>
        <dbReference type="EC" id="4.1.3.4"/>
    </reaction>
</comment>
<dbReference type="GO" id="GO:0006552">
    <property type="term" value="P:L-leucine catabolic process"/>
    <property type="evidence" value="ECO:0007669"/>
    <property type="project" value="TreeGrafter"/>
</dbReference>
<sequence length="688" mass="73813">MPPETKIGVASSLEPWLELNDKVVMVTGASSGLGRGFCLDLAKAGCRIVAAARRIDRLQSLCDEINAGSVEPRRAQPRAVSVELDVTASGPAIEASVNKAWDAFGKIDALINNAGLRGSVHTPLDLTEDEWNNIVKTNMRGVWLVSKFVCTHMRDARLCGSVINISSIAGLNRGNLPGSFVYAASKAAVNTMTKIMAMELGIYKIRVNSISPGLFKSEITQDLMEKDWLKKVAIKTVPLRTFGEFDPALTSLARYLIHDSSEYVSGNVLIVEAGATLPAVSMLSESAYKLSRLRSVQPRKYFSIFALCGGMGGERGDARSCPEQFGKSNGKEASLLKSETKRPSFNFSFGREPELVGFGTLRAVTRHFSSQHEAIDIKHKLMGSIPKFVKIVEVGPRDGLQNEKEIVPTNVKVDLIKMLASSGLPVVEATSFVSPKWVPQLADSKDVMLAIRDIEHCRFPVLTPNMKGFEAALACGAKEVAVFAAASESFSRSNINCSFVDSLARYREVALAAKQHSIPVRGYISCVVGCPVEGAVPPSKVAYVAEELYKMGCSEISLGDTIGVGTPGTVIPMLEAVLNVVPLEKLAVHFHDTYGQALSNILLSLQMGISIVDSSISGLGGCPYAKGATGNVATEDVVYMLNGLGVQTNVDLGKLIWAGDYISKHLGRSSGSKAATALRRILANASKL</sequence>
<dbReference type="GO" id="GO:0046872">
    <property type="term" value="F:metal ion binding"/>
    <property type="evidence" value="ECO:0007669"/>
    <property type="project" value="UniProtKB-KW"/>
</dbReference>
<dbReference type="NCBIfam" id="NF004283">
    <property type="entry name" value="PRK05692.1"/>
    <property type="match status" value="1"/>
</dbReference>
<dbReference type="CDD" id="cd05233">
    <property type="entry name" value="SDR_c"/>
    <property type="match status" value="1"/>
</dbReference>
<dbReference type="InterPro" id="IPR036291">
    <property type="entry name" value="NAD(P)-bd_dom_sf"/>
</dbReference>
<dbReference type="SUPFAM" id="SSF51569">
    <property type="entry name" value="Aldolase"/>
    <property type="match status" value="1"/>
</dbReference>
<keyword evidence="9" id="KW-1185">Reference proteome</keyword>
<evidence type="ECO:0000256" key="5">
    <source>
        <dbReference type="ARBA" id="ARBA00023239"/>
    </source>
</evidence>
<proteinExistence type="inferred from homology"/>
<feature type="domain" description="Pyruvate carboxyltransferase" evidence="7">
    <location>
        <begin position="389"/>
        <end position="656"/>
    </location>
</feature>
<dbReference type="Pfam" id="PF00106">
    <property type="entry name" value="adh_short"/>
    <property type="match status" value="1"/>
</dbReference>
<reference evidence="9" key="1">
    <citation type="journal article" date="2019" name="Curr. Biol.">
        <title>Genome Sequence of Striga asiatica Provides Insight into the Evolution of Plant Parasitism.</title>
        <authorList>
            <person name="Yoshida S."/>
            <person name="Kim S."/>
            <person name="Wafula E.K."/>
            <person name="Tanskanen J."/>
            <person name="Kim Y.M."/>
            <person name="Honaas L."/>
            <person name="Yang Z."/>
            <person name="Spallek T."/>
            <person name="Conn C.E."/>
            <person name="Ichihashi Y."/>
            <person name="Cheong K."/>
            <person name="Cui S."/>
            <person name="Der J.P."/>
            <person name="Gundlach H."/>
            <person name="Jiao Y."/>
            <person name="Hori C."/>
            <person name="Ishida J.K."/>
            <person name="Kasahara H."/>
            <person name="Kiba T."/>
            <person name="Kim M.S."/>
            <person name="Koo N."/>
            <person name="Laohavisit A."/>
            <person name="Lee Y.H."/>
            <person name="Lumba S."/>
            <person name="McCourt P."/>
            <person name="Mortimer J.C."/>
            <person name="Mutuku J.M."/>
            <person name="Nomura T."/>
            <person name="Sasaki-Sekimoto Y."/>
            <person name="Seto Y."/>
            <person name="Wang Y."/>
            <person name="Wakatake T."/>
            <person name="Sakakibara H."/>
            <person name="Demura T."/>
            <person name="Yamaguchi S."/>
            <person name="Yoneyama K."/>
            <person name="Manabe R.I."/>
            <person name="Nelson D.C."/>
            <person name="Schulman A.H."/>
            <person name="Timko M.P."/>
            <person name="dePamphilis C.W."/>
            <person name="Choi D."/>
            <person name="Shirasu K."/>
        </authorList>
    </citation>
    <scope>NUCLEOTIDE SEQUENCE [LARGE SCALE GENOMIC DNA]</scope>
    <source>
        <strain evidence="9">cv. UVA1</strain>
    </source>
</reference>
<comment type="caution">
    <text evidence="8">The sequence shown here is derived from an EMBL/GenBank/DDBJ whole genome shotgun (WGS) entry which is preliminary data.</text>
</comment>
<comment type="similarity">
    <text evidence="2">Belongs to the HMG-CoA lyase family.</text>
</comment>
<evidence type="ECO:0000313" key="9">
    <source>
        <dbReference type="Proteomes" id="UP000325081"/>
    </source>
</evidence>
<dbReference type="GO" id="GO:0004419">
    <property type="term" value="F:hydroxymethylglutaryl-CoA lyase activity"/>
    <property type="evidence" value="ECO:0007669"/>
    <property type="project" value="UniProtKB-EC"/>
</dbReference>
<dbReference type="EMBL" id="BKCP01010070">
    <property type="protein sequence ID" value="GER51913.1"/>
    <property type="molecule type" value="Genomic_DNA"/>
</dbReference>
<dbReference type="InterPro" id="IPR020904">
    <property type="entry name" value="Sc_DH/Rdtase_CS"/>
</dbReference>
<evidence type="ECO:0000256" key="1">
    <source>
        <dbReference type="ARBA" id="ARBA00005143"/>
    </source>
</evidence>
<accession>A0A5A7R2D4</accession>
<dbReference type="EC" id="4.1.3.4" evidence="3"/>
<dbReference type="PROSITE" id="PS00061">
    <property type="entry name" value="ADH_SHORT"/>
    <property type="match status" value="1"/>
</dbReference>
<dbReference type="FunFam" id="3.40.50.720:FF:000084">
    <property type="entry name" value="Short-chain dehydrogenase reductase"/>
    <property type="match status" value="1"/>
</dbReference>
<protein>
    <recommendedName>
        <fullName evidence="3">hydroxymethylglutaryl-CoA lyase</fullName>
        <ecNumber evidence="3">4.1.3.4</ecNumber>
    </recommendedName>
</protein>
<keyword evidence="4" id="KW-0479">Metal-binding</keyword>
<dbReference type="OrthoDB" id="1905920at2759"/>
<dbReference type="InterPro" id="IPR013785">
    <property type="entry name" value="Aldolase_TIM"/>
</dbReference>
<evidence type="ECO:0000259" key="7">
    <source>
        <dbReference type="PROSITE" id="PS50991"/>
    </source>
</evidence>
<evidence type="ECO:0000256" key="3">
    <source>
        <dbReference type="ARBA" id="ARBA00012910"/>
    </source>
</evidence>
<evidence type="ECO:0000256" key="4">
    <source>
        <dbReference type="ARBA" id="ARBA00022723"/>
    </source>
</evidence>
<dbReference type="Pfam" id="PF00682">
    <property type="entry name" value="HMGL-like"/>
    <property type="match status" value="1"/>
</dbReference>
<evidence type="ECO:0000313" key="8">
    <source>
        <dbReference type="EMBL" id="GER51913.1"/>
    </source>
</evidence>
<dbReference type="CDD" id="cd07938">
    <property type="entry name" value="DRE_TIM_HMGL"/>
    <property type="match status" value="1"/>
</dbReference>
<dbReference type="AlphaFoldDB" id="A0A5A7R2D4"/>
<dbReference type="PANTHER" id="PTHR42738">
    <property type="entry name" value="HYDROXYMETHYLGLUTARYL-COA LYASE"/>
    <property type="match status" value="1"/>
</dbReference>
<organism evidence="8 9">
    <name type="scientific">Striga asiatica</name>
    <name type="common">Asiatic witchweed</name>
    <name type="synonym">Buchnera asiatica</name>
    <dbReference type="NCBI Taxonomy" id="4170"/>
    <lineage>
        <taxon>Eukaryota</taxon>
        <taxon>Viridiplantae</taxon>
        <taxon>Streptophyta</taxon>
        <taxon>Embryophyta</taxon>
        <taxon>Tracheophyta</taxon>
        <taxon>Spermatophyta</taxon>
        <taxon>Magnoliopsida</taxon>
        <taxon>eudicotyledons</taxon>
        <taxon>Gunneridae</taxon>
        <taxon>Pentapetalae</taxon>
        <taxon>asterids</taxon>
        <taxon>lamiids</taxon>
        <taxon>Lamiales</taxon>
        <taxon>Orobanchaceae</taxon>
        <taxon>Buchnereae</taxon>
        <taxon>Striga</taxon>
    </lineage>
</organism>
<dbReference type="InterPro" id="IPR043594">
    <property type="entry name" value="HMGL"/>
</dbReference>
<dbReference type="PANTHER" id="PTHR42738:SF15">
    <property type="entry name" value="HYDROXYMETHYLGLUTARYL-COA LYASE"/>
    <property type="match status" value="1"/>
</dbReference>
<evidence type="ECO:0000256" key="2">
    <source>
        <dbReference type="ARBA" id="ARBA00009405"/>
    </source>
</evidence>
<dbReference type="Gene3D" id="3.40.50.720">
    <property type="entry name" value="NAD(P)-binding Rossmann-like Domain"/>
    <property type="match status" value="1"/>
</dbReference>
<dbReference type="UniPathway" id="UPA00896">
    <property type="reaction ID" value="UER00863"/>
</dbReference>
<dbReference type="PRINTS" id="PR00080">
    <property type="entry name" value="SDRFAMILY"/>
</dbReference>
<dbReference type="GO" id="GO:0046951">
    <property type="term" value="P:ketone body biosynthetic process"/>
    <property type="evidence" value="ECO:0007669"/>
    <property type="project" value="TreeGrafter"/>
</dbReference>
<keyword evidence="5" id="KW-0456">Lyase</keyword>
<dbReference type="GO" id="GO:0016616">
    <property type="term" value="F:oxidoreductase activity, acting on the CH-OH group of donors, NAD or NADP as acceptor"/>
    <property type="evidence" value="ECO:0007669"/>
    <property type="project" value="UniProtKB-ARBA"/>
</dbReference>
<comment type="pathway">
    <text evidence="1">Metabolic intermediate metabolism; (S)-3-hydroxy-3-methylglutaryl-CoA degradation; acetoacetate from (S)-3-hydroxy-3-methylglutaryl-CoA: step 1/1.</text>
</comment>
<dbReference type="PROSITE" id="PS50991">
    <property type="entry name" value="PYR_CT"/>
    <property type="match status" value="1"/>
</dbReference>
<dbReference type="SUPFAM" id="SSF51735">
    <property type="entry name" value="NAD(P)-binding Rossmann-fold domains"/>
    <property type="match status" value="1"/>
</dbReference>
<evidence type="ECO:0000256" key="6">
    <source>
        <dbReference type="ARBA" id="ARBA00049877"/>
    </source>
</evidence>
<dbReference type="PRINTS" id="PR00081">
    <property type="entry name" value="GDHRDH"/>
</dbReference>
<dbReference type="InterPro" id="IPR000891">
    <property type="entry name" value="PYR_CT"/>
</dbReference>
<name>A0A5A7R2D4_STRAF</name>
<dbReference type="FunFam" id="3.20.20.70:FF:000038">
    <property type="entry name" value="Hydroxymethylglutaryl-CoA lyase, mitochondrial"/>
    <property type="match status" value="1"/>
</dbReference>
<gene>
    <name evidence="8" type="ORF">STAS_29336</name>
</gene>